<accession>A0ACC0ZXA4</accession>
<keyword evidence="2" id="KW-1185">Reference proteome</keyword>
<name>A0ACC0ZXA4_9ROSI</name>
<proteinExistence type="predicted"/>
<protein>
    <submittedName>
        <fullName evidence="1">Uncharacterized protein</fullName>
    </submittedName>
</protein>
<evidence type="ECO:0000313" key="1">
    <source>
        <dbReference type="EMBL" id="KAJ0078645.1"/>
    </source>
</evidence>
<gene>
    <name evidence="1" type="ORF">Patl1_23353</name>
</gene>
<dbReference type="EMBL" id="CM047909">
    <property type="protein sequence ID" value="KAJ0078645.1"/>
    <property type="molecule type" value="Genomic_DNA"/>
</dbReference>
<evidence type="ECO:0000313" key="2">
    <source>
        <dbReference type="Proteomes" id="UP001164250"/>
    </source>
</evidence>
<reference evidence="2" key="1">
    <citation type="journal article" date="2023" name="G3 (Bethesda)">
        <title>Genome assembly and association tests identify interacting loci associated with vigor, precocity, and sex in interspecific pistachio rootstocks.</title>
        <authorList>
            <person name="Palmer W."/>
            <person name="Jacygrad E."/>
            <person name="Sagayaradj S."/>
            <person name="Cavanaugh K."/>
            <person name="Han R."/>
            <person name="Bertier L."/>
            <person name="Beede B."/>
            <person name="Kafkas S."/>
            <person name="Golino D."/>
            <person name="Preece J."/>
            <person name="Michelmore R."/>
        </authorList>
    </citation>
    <scope>NUCLEOTIDE SEQUENCE [LARGE SCALE GENOMIC DNA]</scope>
</reference>
<dbReference type="Proteomes" id="UP001164250">
    <property type="component" value="Chromosome 13"/>
</dbReference>
<comment type="caution">
    <text evidence="1">The sequence shown here is derived from an EMBL/GenBank/DDBJ whole genome shotgun (WGS) entry which is preliminary data.</text>
</comment>
<organism evidence="1 2">
    <name type="scientific">Pistacia atlantica</name>
    <dbReference type="NCBI Taxonomy" id="434234"/>
    <lineage>
        <taxon>Eukaryota</taxon>
        <taxon>Viridiplantae</taxon>
        <taxon>Streptophyta</taxon>
        <taxon>Embryophyta</taxon>
        <taxon>Tracheophyta</taxon>
        <taxon>Spermatophyta</taxon>
        <taxon>Magnoliopsida</taxon>
        <taxon>eudicotyledons</taxon>
        <taxon>Gunneridae</taxon>
        <taxon>Pentapetalae</taxon>
        <taxon>rosids</taxon>
        <taxon>malvids</taxon>
        <taxon>Sapindales</taxon>
        <taxon>Anacardiaceae</taxon>
        <taxon>Pistacia</taxon>
    </lineage>
</organism>
<sequence length="73" mass="8474">MQGANSNNDFVLATWKLRCCLFLKLINCKYPLICRTYLKLPWRPLISIDGNTVYELNDEHKVRKAISFAIAVE</sequence>